<dbReference type="InterPro" id="IPR052415">
    <property type="entry name" value="Diphthine_MTase"/>
</dbReference>
<dbReference type="PANTHER" id="PTHR46042">
    <property type="entry name" value="DIPHTHINE METHYLTRANSFERASE"/>
    <property type="match status" value="1"/>
</dbReference>
<keyword evidence="9" id="KW-0808">Transferase</keyword>
<keyword evidence="2 8" id="KW-0853">WD repeat</keyword>
<gene>
    <name evidence="9" type="primary">WDR85</name>
    <name evidence="9" type="ORF">FOL47_011167</name>
</gene>
<evidence type="ECO:0000256" key="4">
    <source>
        <dbReference type="ARBA" id="ARBA00022801"/>
    </source>
</evidence>
<accession>A0A7J6MN05</accession>
<comment type="pathway">
    <text evidence="1">Protein modification; peptidyl-diphthamide biosynthesis.</text>
</comment>
<evidence type="ECO:0000313" key="9">
    <source>
        <dbReference type="EMBL" id="KAF4672978.1"/>
    </source>
</evidence>
<dbReference type="SMART" id="SM00320">
    <property type="entry name" value="WD40"/>
    <property type="match status" value="4"/>
</dbReference>
<dbReference type="OrthoDB" id="273771at2759"/>
<dbReference type="InterPro" id="IPR001680">
    <property type="entry name" value="WD40_rpt"/>
</dbReference>
<comment type="catalytic activity">
    <reaction evidence="7">
        <text>diphthine methyl ester-[translation elongation factor 2] + H2O = diphthine-[translation elongation factor 2] + methanol + H(+)</text>
        <dbReference type="Rhea" id="RHEA:42656"/>
        <dbReference type="Rhea" id="RHEA-COMP:10172"/>
        <dbReference type="Rhea" id="RHEA-COMP:10173"/>
        <dbReference type="ChEBI" id="CHEBI:15377"/>
        <dbReference type="ChEBI" id="CHEBI:15378"/>
        <dbReference type="ChEBI" id="CHEBI:17790"/>
        <dbReference type="ChEBI" id="CHEBI:79005"/>
        <dbReference type="ChEBI" id="CHEBI:82696"/>
        <dbReference type="EC" id="3.1.1.97"/>
    </reaction>
</comment>
<dbReference type="Gene3D" id="2.130.10.10">
    <property type="entry name" value="YVTN repeat-like/Quinoprotein amine dehydrogenase"/>
    <property type="match status" value="2"/>
</dbReference>
<dbReference type="GO" id="GO:0008168">
    <property type="term" value="F:methyltransferase activity"/>
    <property type="evidence" value="ECO:0007669"/>
    <property type="project" value="UniProtKB-KW"/>
</dbReference>
<dbReference type="InterPro" id="IPR019775">
    <property type="entry name" value="WD40_repeat_CS"/>
</dbReference>
<protein>
    <recommendedName>
        <fullName evidence="6">methylated diphthine methylhydrolase</fullName>
        <ecNumber evidence="6">3.1.1.97</ecNumber>
    </recommendedName>
</protein>
<dbReference type="InterPro" id="IPR015943">
    <property type="entry name" value="WD40/YVTN_repeat-like_dom_sf"/>
</dbReference>
<comment type="caution">
    <text evidence="9">The sequence shown here is derived from an EMBL/GenBank/DDBJ whole genome shotgun (WGS) entry which is preliminary data.</text>
</comment>
<dbReference type="PROSITE" id="PS50294">
    <property type="entry name" value="WD_REPEATS_REGION"/>
    <property type="match status" value="1"/>
</dbReference>
<organism evidence="9 10">
    <name type="scientific">Perkinsus chesapeaki</name>
    <name type="common">Clam parasite</name>
    <name type="synonym">Perkinsus andrewsi</name>
    <dbReference type="NCBI Taxonomy" id="330153"/>
    <lineage>
        <taxon>Eukaryota</taxon>
        <taxon>Sar</taxon>
        <taxon>Alveolata</taxon>
        <taxon>Perkinsozoa</taxon>
        <taxon>Perkinsea</taxon>
        <taxon>Perkinsida</taxon>
        <taxon>Perkinsidae</taxon>
        <taxon>Perkinsus</taxon>
    </lineage>
</organism>
<dbReference type="InterPro" id="IPR036322">
    <property type="entry name" value="WD40_repeat_dom_sf"/>
</dbReference>
<proteinExistence type="inferred from homology"/>
<dbReference type="SUPFAM" id="SSF50978">
    <property type="entry name" value="WD40 repeat-like"/>
    <property type="match status" value="1"/>
</dbReference>
<dbReference type="EC" id="3.1.1.97" evidence="6"/>
<comment type="similarity">
    <text evidence="5">Belongs to the DPH7 family.</text>
</comment>
<dbReference type="GO" id="GO:0017183">
    <property type="term" value="P:protein histidyl modification to diphthamide"/>
    <property type="evidence" value="ECO:0007669"/>
    <property type="project" value="TreeGrafter"/>
</dbReference>
<dbReference type="PANTHER" id="PTHR46042:SF1">
    <property type="entry name" value="DIPHTHINE METHYLTRANSFERASE"/>
    <property type="match status" value="1"/>
</dbReference>
<evidence type="ECO:0000256" key="1">
    <source>
        <dbReference type="ARBA" id="ARBA00005156"/>
    </source>
</evidence>
<dbReference type="GO" id="GO:0032259">
    <property type="term" value="P:methylation"/>
    <property type="evidence" value="ECO:0007669"/>
    <property type="project" value="UniProtKB-KW"/>
</dbReference>
<dbReference type="Proteomes" id="UP000591131">
    <property type="component" value="Unassembled WGS sequence"/>
</dbReference>
<dbReference type="AlphaFoldDB" id="A0A7J6MN05"/>
<name>A0A7J6MN05_PERCH</name>
<keyword evidence="9" id="KW-0489">Methyltransferase</keyword>
<evidence type="ECO:0000256" key="3">
    <source>
        <dbReference type="ARBA" id="ARBA00022737"/>
    </source>
</evidence>
<dbReference type="PROSITE" id="PS00678">
    <property type="entry name" value="WD_REPEATS_1"/>
    <property type="match status" value="2"/>
</dbReference>
<dbReference type="PROSITE" id="PS50082">
    <property type="entry name" value="WD_REPEATS_2"/>
    <property type="match status" value="2"/>
</dbReference>
<evidence type="ECO:0000256" key="2">
    <source>
        <dbReference type="ARBA" id="ARBA00022574"/>
    </source>
</evidence>
<sequence length="357" mass="39195">MPIESSSFRWKWTAPFHPDVVEADLDDQRRLAIGRDVLALPYNVLKKSCPPGMYEFDEATGVREGGLVILDAGDGSVLSEMTGEDCTGILDLRWTGEDTLVACTAEGGLEFFTVSEDGRKIDCTSRLPVFHEEGAKGVAIGLDASKRGRRIATLATGGEVALVDGVRGEVVSSWQAHDPKMESWTCCLSPDESVLATGGDDCRMKLWDVRTPNTDAPIVLDRREHEAGITAYLFVDDGRRLLTGSYDENVRVWDLRYGVADQTCDTSSMQCVVRQAAIGGVWRMKRSITGKDLLIAGCYGGCEVWRLDDLLHGREAERIGEYTGHESMAYGITSVSKTGGVVSCSFYDNAVHRWSYQ</sequence>
<keyword evidence="10" id="KW-1185">Reference proteome</keyword>
<evidence type="ECO:0000256" key="8">
    <source>
        <dbReference type="PROSITE-ProRule" id="PRU00221"/>
    </source>
</evidence>
<dbReference type="Pfam" id="PF00400">
    <property type="entry name" value="WD40"/>
    <property type="match status" value="2"/>
</dbReference>
<keyword evidence="3" id="KW-0677">Repeat</keyword>
<feature type="repeat" description="WD" evidence="8">
    <location>
        <begin position="222"/>
        <end position="263"/>
    </location>
</feature>
<reference evidence="9 10" key="1">
    <citation type="submission" date="2020-04" db="EMBL/GenBank/DDBJ databases">
        <title>Perkinsus chesapeaki whole genome sequence.</title>
        <authorList>
            <person name="Bogema D.R."/>
        </authorList>
    </citation>
    <scope>NUCLEOTIDE SEQUENCE [LARGE SCALE GENOMIC DNA]</scope>
    <source>
        <strain evidence="9">ATCC PRA-425</strain>
    </source>
</reference>
<evidence type="ECO:0000256" key="7">
    <source>
        <dbReference type="ARBA" id="ARBA00047551"/>
    </source>
</evidence>
<dbReference type="GO" id="GO:0061685">
    <property type="term" value="F:diphthine methylesterase activity"/>
    <property type="evidence" value="ECO:0007669"/>
    <property type="project" value="UniProtKB-EC"/>
</dbReference>
<evidence type="ECO:0000313" key="10">
    <source>
        <dbReference type="Proteomes" id="UP000591131"/>
    </source>
</evidence>
<evidence type="ECO:0000256" key="5">
    <source>
        <dbReference type="ARBA" id="ARBA00038092"/>
    </source>
</evidence>
<dbReference type="GO" id="GO:0005737">
    <property type="term" value="C:cytoplasm"/>
    <property type="evidence" value="ECO:0007669"/>
    <property type="project" value="TreeGrafter"/>
</dbReference>
<evidence type="ECO:0000256" key="6">
    <source>
        <dbReference type="ARBA" id="ARBA00039131"/>
    </source>
</evidence>
<keyword evidence="4" id="KW-0378">Hydrolase</keyword>
<dbReference type="EMBL" id="JAAPAO010000094">
    <property type="protein sequence ID" value="KAF4672978.1"/>
    <property type="molecule type" value="Genomic_DNA"/>
</dbReference>
<feature type="repeat" description="WD" evidence="8">
    <location>
        <begin position="188"/>
        <end position="217"/>
    </location>
</feature>